<dbReference type="PIRSF" id="PIRSF000337">
    <property type="entry name" value="NTA_MOA"/>
    <property type="match status" value="1"/>
</dbReference>
<keyword evidence="8" id="KW-1185">Reference proteome</keyword>
<dbReference type="PANTHER" id="PTHR30011">
    <property type="entry name" value="ALKANESULFONATE MONOOXYGENASE-RELATED"/>
    <property type="match status" value="1"/>
</dbReference>
<keyword evidence="2" id="KW-0288">FMN</keyword>
<dbReference type="InterPro" id="IPR011251">
    <property type="entry name" value="Luciferase-like_dom"/>
</dbReference>
<dbReference type="NCBIfam" id="TIGR03860">
    <property type="entry name" value="FMN_nitrolo"/>
    <property type="match status" value="1"/>
</dbReference>
<evidence type="ECO:0000259" key="6">
    <source>
        <dbReference type="Pfam" id="PF00296"/>
    </source>
</evidence>
<organism evidence="7 8">
    <name type="scientific">Amycolatopsis ultiminotia</name>
    <dbReference type="NCBI Taxonomy" id="543629"/>
    <lineage>
        <taxon>Bacteria</taxon>
        <taxon>Bacillati</taxon>
        <taxon>Actinomycetota</taxon>
        <taxon>Actinomycetes</taxon>
        <taxon>Pseudonocardiales</taxon>
        <taxon>Pseudonocardiaceae</taxon>
        <taxon>Amycolatopsis</taxon>
    </lineage>
</organism>
<evidence type="ECO:0000256" key="1">
    <source>
        <dbReference type="ARBA" id="ARBA00022630"/>
    </source>
</evidence>
<accession>A0ABP6XCS6</accession>
<dbReference type="SUPFAM" id="SSF51679">
    <property type="entry name" value="Bacterial luciferase-like"/>
    <property type="match status" value="1"/>
</dbReference>
<evidence type="ECO:0000256" key="2">
    <source>
        <dbReference type="ARBA" id="ARBA00022643"/>
    </source>
</evidence>
<evidence type="ECO:0000313" key="8">
    <source>
        <dbReference type="Proteomes" id="UP001500689"/>
    </source>
</evidence>
<dbReference type="Gene3D" id="3.20.20.30">
    <property type="entry name" value="Luciferase-like domain"/>
    <property type="match status" value="1"/>
</dbReference>
<evidence type="ECO:0000256" key="5">
    <source>
        <dbReference type="ARBA" id="ARBA00033748"/>
    </source>
</evidence>
<proteinExistence type="inferred from homology"/>
<evidence type="ECO:0000256" key="4">
    <source>
        <dbReference type="ARBA" id="ARBA00023033"/>
    </source>
</evidence>
<keyword evidence="3" id="KW-0560">Oxidoreductase</keyword>
<comment type="caution">
    <text evidence="7">The sequence shown here is derived from an EMBL/GenBank/DDBJ whole genome shotgun (WGS) entry which is preliminary data.</text>
</comment>
<reference evidence="8" key="1">
    <citation type="journal article" date="2019" name="Int. J. Syst. Evol. Microbiol.">
        <title>The Global Catalogue of Microorganisms (GCM) 10K type strain sequencing project: providing services to taxonomists for standard genome sequencing and annotation.</title>
        <authorList>
            <consortium name="The Broad Institute Genomics Platform"/>
            <consortium name="The Broad Institute Genome Sequencing Center for Infectious Disease"/>
            <person name="Wu L."/>
            <person name="Ma J."/>
        </authorList>
    </citation>
    <scope>NUCLEOTIDE SEQUENCE [LARGE SCALE GENOMIC DNA]</scope>
    <source>
        <strain evidence="8">JCM 16898</strain>
    </source>
</reference>
<name>A0ABP6XCS6_9PSEU</name>
<comment type="similarity">
    <text evidence="5">Belongs to the NtaA/SnaA/DszA monooxygenase family.</text>
</comment>
<dbReference type="Pfam" id="PF00296">
    <property type="entry name" value="Bac_luciferase"/>
    <property type="match status" value="1"/>
</dbReference>
<keyword evidence="4" id="KW-0503">Monooxygenase</keyword>
<dbReference type="InterPro" id="IPR051260">
    <property type="entry name" value="Diverse_substr_monoxygenases"/>
</dbReference>
<gene>
    <name evidence="7" type="ORF">GCM10022222_55500</name>
</gene>
<evidence type="ECO:0000256" key="3">
    <source>
        <dbReference type="ARBA" id="ARBA00023002"/>
    </source>
</evidence>
<dbReference type="RefSeq" id="WP_344864958.1">
    <property type="nucleotide sequence ID" value="NZ_BAAAZN010000013.1"/>
</dbReference>
<protein>
    <submittedName>
        <fullName evidence="7">LLM class flavin-dependent oxidoreductase</fullName>
    </submittedName>
</protein>
<evidence type="ECO:0000313" key="7">
    <source>
        <dbReference type="EMBL" id="GAA3564678.1"/>
    </source>
</evidence>
<dbReference type="InterPro" id="IPR016215">
    <property type="entry name" value="NTA_MOA"/>
</dbReference>
<keyword evidence="1" id="KW-0285">Flavoprotein</keyword>
<feature type="domain" description="Luciferase-like" evidence="6">
    <location>
        <begin position="26"/>
        <end position="383"/>
    </location>
</feature>
<dbReference type="EMBL" id="BAAAZN010000013">
    <property type="protein sequence ID" value="GAA3564678.1"/>
    <property type="molecule type" value="Genomic_DNA"/>
</dbReference>
<dbReference type="PANTHER" id="PTHR30011:SF16">
    <property type="entry name" value="C2H2 FINGER DOMAIN TRANSCRIPTION FACTOR (EUROFUNG)-RELATED"/>
    <property type="match status" value="1"/>
</dbReference>
<dbReference type="InterPro" id="IPR036661">
    <property type="entry name" value="Luciferase-like_sf"/>
</dbReference>
<sequence length="456" mass="51203">MSKVLQFNGFEMNTPSHINHGLWVHPGNRRHEYTDLGYWLDTARLLERGLFDALFLADVVGTYHVYEGGRAPAIERGIQSPNNDPFLVVPAMAAVTEHLGFAVTFTTTYEPPFGNARRFSTLDHLTKGRVAWNIVTGYLPDAARNYGLSEQVRHDDRYDLAEEFLEVSYKLWEGSWEDDAVVRDRALRRYSDPAKVHEISHRGKYFSVDGPHLSEPSPQRTPVLYQAGSSDRGRAFAARHAEAIFLGARTEEEARTIIRSVRDLAEENGRGADAVRFFAGLNVIVGETDADARRKLEQILRYRDTIGYLVHFGGSSGIDLAALGAEEYIEFKARGHIESAERSFSDRRVREIVDHFDDPFHDPFFVVGSAGRVADRIEELADTTGVDGFNLVQYLSPGTFEDFIGLVVPELQRRGRYRTRYGAGETLRERLHGAGARLPEAHPAAVHRHAVAGVPR</sequence>
<dbReference type="Proteomes" id="UP001500689">
    <property type="component" value="Unassembled WGS sequence"/>
</dbReference>